<reference evidence="3" key="1">
    <citation type="journal article" date="2017" name="Nature">
        <title>The sunflower genome provides insights into oil metabolism, flowering and Asterid evolution.</title>
        <authorList>
            <person name="Badouin H."/>
            <person name="Gouzy J."/>
            <person name="Grassa C.J."/>
            <person name="Murat F."/>
            <person name="Staton S.E."/>
            <person name="Cottret L."/>
            <person name="Lelandais-Briere C."/>
            <person name="Owens G.L."/>
            <person name="Carrere S."/>
            <person name="Mayjonade B."/>
            <person name="Legrand L."/>
            <person name="Gill N."/>
            <person name="Kane N.C."/>
            <person name="Bowers J.E."/>
            <person name="Hubner S."/>
            <person name="Bellec A."/>
            <person name="Berard A."/>
            <person name="Berges H."/>
            <person name="Blanchet N."/>
            <person name="Boniface M.C."/>
            <person name="Brunel D."/>
            <person name="Catrice O."/>
            <person name="Chaidir N."/>
            <person name="Claudel C."/>
            <person name="Donnadieu C."/>
            <person name="Faraut T."/>
            <person name="Fievet G."/>
            <person name="Helmstetter N."/>
            <person name="King M."/>
            <person name="Knapp S.J."/>
            <person name="Lai Z."/>
            <person name="Le Paslier M.C."/>
            <person name="Lippi Y."/>
            <person name="Lorenzon L."/>
            <person name="Mandel J.R."/>
            <person name="Marage G."/>
            <person name="Marchand G."/>
            <person name="Marquand E."/>
            <person name="Bret-Mestries E."/>
            <person name="Morien E."/>
            <person name="Nambeesan S."/>
            <person name="Nguyen T."/>
            <person name="Pegot-Espagnet P."/>
            <person name="Pouilly N."/>
            <person name="Raftis F."/>
            <person name="Sallet E."/>
            <person name="Schiex T."/>
            <person name="Thomas J."/>
            <person name="Vandecasteele C."/>
            <person name="Vares D."/>
            <person name="Vear F."/>
            <person name="Vautrin S."/>
            <person name="Crespi M."/>
            <person name="Mangin B."/>
            <person name="Burke J.M."/>
            <person name="Salse J."/>
            <person name="Munos S."/>
            <person name="Vincourt P."/>
            <person name="Rieseberg L.H."/>
            <person name="Langlade N.B."/>
        </authorList>
    </citation>
    <scope>NUCLEOTIDE SEQUENCE</scope>
    <source>
        <tissue evidence="3">Leaves</tissue>
    </source>
</reference>
<dbReference type="AlphaFoldDB" id="A0A9K3DI54"/>
<comment type="similarity">
    <text evidence="1">Belongs to the glycosyl hydrolase 13 family.</text>
</comment>
<dbReference type="Gramene" id="mRNA:HanXRQr2_Chr17g0789261">
    <property type="protein sequence ID" value="mRNA:HanXRQr2_Chr17g0789261"/>
    <property type="gene ID" value="HanXRQr2_Chr17g0789261"/>
</dbReference>
<dbReference type="OrthoDB" id="1750194at2759"/>
<name>A0A9K3DI54_HELAN</name>
<dbReference type="PANTHER" id="PTHR43447">
    <property type="entry name" value="ALPHA-AMYLASE"/>
    <property type="match status" value="1"/>
</dbReference>
<dbReference type="EMBL" id="MNCJ02000332">
    <property type="protein sequence ID" value="KAF5754266.1"/>
    <property type="molecule type" value="Genomic_DNA"/>
</dbReference>
<evidence type="ECO:0000313" key="4">
    <source>
        <dbReference type="Proteomes" id="UP000215914"/>
    </source>
</evidence>
<accession>A0A9K3DI54</accession>
<dbReference type="Gene3D" id="3.20.20.80">
    <property type="entry name" value="Glycosidases"/>
    <property type="match status" value="1"/>
</dbReference>
<dbReference type="SUPFAM" id="SSF51445">
    <property type="entry name" value="(Trans)glycosidases"/>
    <property type="match status" value="1"/>
</dbReference>
<keyword evidence="3" id="KW-0326">Glycosidase</keyword>
<reference evidence="3" key="2">
    <citation type="submission" date="2020-06" db="EMBL/GenBank/DDBJ databases">
        <title>Helianthus annuus Genome sequencing and assembly Release 2.</title>
        <authorList>
            <person name="Gouzy J."/>
            <person name="Langlade N."/>
            <person name="Munos S."/>
        </authorList>
    </citation>
    <scope>NUCLEOTIDE SEQUENCE</scope>
    <source>
        <tissue evidence="3">Leaves</tissue>
    </source>
</reference>
<dbReference type="GO" id="GO:0016798">
    <property type="term" value="F:hydrolase activity, acting on glycosyl bonds"/>
    <property type="evidence" value="ECO:0007669"/>
    <property type="project" value="UniProtKB-KW"/>
</dbReference>
<keyword evidence="4" id="KW-1185">Reference proteome</keyword>
<comment type="caution">
    <text evidence="3">The sequence shown here is derived from an EMBL/GenBank/DDBJ whole genome shotgun (WGS) entry which is preliminary data.</text>
</comment>
<dbReference type="Proteomes" id="UP000215914">
    <property type="component" value="Unassembled WGS sequence"/>
</dbReference>
<protein>
    <recommendedName>
        <fullName evidence="2">1,4-alpha-D-glucan glucanohydrolase</fullName>
    </recommendedName>
</protein>
<evidence type="ECO:0000256" key="1">
    <source>
        <dbReference type="ARBA" id="ARBA00008061"/>
    </source>
</evidence>
<evidence type="ECO:0000313" key="3">
    <source>
        <dbReference type="EMBL" id="KAF5754266.1"/>
    </source>
</evidence>
<dbReference type="InterPro" id="IPR017853">
    <property type="entry name" value="GH"/>
</dbReference>
<proteinExistence type="inferred from homology"/>
<evidence type="ECO:0000256" key="2">
    <source>
        <dbReference type="ARBA" id="ARBA00030238"/>
    </source>
</evidence>
<gene>
    <name evidence="3" type="ORF">HanXRQr2_Chr17g0789261</name>
</gene>
<organism evidence="3 4">
    <name type="scientific">Helianthus annuus</name>
    <name type="common">Common sunflower</name>
    <dbReference type="NCBI Taxonomy" id="4232"/>
    <lineage>
        <taxon>Eukaryota</taxon>
        <taxon>Viridiplantae</taxon>
        <taxon>Streptophyta</taxon>
        <taxon>Embryophyta</taxon>
        <taxon>Tracheophyta</taxon>
        <taxon>Spermatophyta</taxon>
        <taxon>Magnoliopsida</taxon>
        <taxon>eudicotyledons</taxon>
        <taxon>Gunneridae</taxon>
        <taxon>Pentapetalae</taxon>
        <taxon>asterids</taxon>
        <taxon>campanulids</taxon>
        <taxon>Asterales</taxon>
        <taxon>Asteraceae</taxon>
        <taxon>Asteroideae</taxon>
        <taxon>Heliantheae alliance</taxon>
        <taxon>Heliantheae</taxon>
        <taxon>Helianthus</taxon>
    </lineage>
</organism>
<keyword evidence="3" id="KW-0378">Hydrolase</keyword>
<sequence>MLFKCQHTVVTFRKLSPSPLSVAQWPLHPRILCVQFSIPDYVRVSKDCRHLLSHIFVANPSKGHWPFPRDKLMQGYAYILTHPGTPVIFYDHFYDFGLLDVITGLIEARKRAGIPPIQPIILSCSITHIISTGRFHVVNC</sequence>